<feature type="binding site" evidence="7">
    <location>
        <position position="145"/>
    </location>
    <ligand>
        <name>orotate</name>
        <dbReference type="ChEBI" id="CHEBI:30839"/>
    </ligand>
</feature>
<protein>
    <recommendedName>
        <fullName evidence="2 7">Orotate phosphoribosyltransferase</fullName>
        <shortName evidence="7">OPRT</shortName>
        <shortName evidence="7">OPRTase</shortName>
        <ecNumber evidence="2 7">2.4.2.10</ecNumber>
    </recommendedName>
</protein>
<feature type="compositionally biased region" description="Polar residues" evidence="8">
    <location>
        <begin position="1"/>
        <end position="16"/>
    </location>
</feature>
<dbReference type="GO" id="GO:0019856">
    <property type="term" value="P:pyrimidine nucleobase biosynthetic process"/>
    <property type="evidence" value="ECO:0007669"/>
    <property type="project" value="TreeGrafter"/>
</dbReference>
<dbReference type="GO" id="GO:0004588">
    <property type="term" value="F:orotate phosphoribosyltransferase activity"/>
    <property type="evidence" value="ECO:0007669"/>
    <property type="project" value="UniProtKB-UniRule"/>
</dbReference>
<comment type="pathway">
    <text evidence="1 7">Pyrimidine metabolism; UMP biosynthesis via de novo pathway; UMP from orotate: step 1/2.</text>
</comment>
<comment type="catalytic activity">
    <reaction evidence="7">
        <text>orotidine 5'-phosphate + diphosphate = orotate + 5-phospho-alpha-D-ribose 1-diphosphate</text>
        <dbReference type="Rhea" id="RHEA:10380"/>
        <dbReference type="ChEBI" id="CHEBI:30839"/>
        <dbReference type="ChEBI" id="CHEBI:33019"/>
        <dbReference type="ChEBI" id="CHEBI:57538"/>
        <dbReference type="ChEBI" id="CHEBI:58017"/>
        <dbReference type="EC" id="2.4.2.10"/>
    </reaction>
</comment>
<dbReference type="EMBL" id="JAELVF020000001">
    <property type="protein sequence ID" value="MBU7597509.1"/>
    <property type="molecule type" value="Genomic_DNA"/>
</dbReference>
<organism evidence="10 11">
    <name type="scientific">Streptomyces tardus</name>
    <dbReference type="NCBI Taxonomy" id="2780544"/>
    <lineage>
        <taxon>Bacteria</taxon>
        <taxon>Bacillati</taxon>
        <taxon>Actinomycetota</taxon>
        <taxon>Actinomycetes</taxon>
        <taxon>Kitasatosporales</taxon>
        <taxon>Streptomycetaceae</taxon>
        <taxon>Streptomyces</taxon>
    </lineage>
</organism>
<evidence type="ECO:0000259" key="9">
    <source>
        <dbReference type="Pfam" id="PF00156"/>
    </source>
</evidence>
<dbReference type="CDD" id="cd06223">
    <property type="entry name" value="PRTases_typeI"/>
    <property type="match status" value="1"/>
</dbReference>
<comment type="caution">
    <text evidence="7">Lacks conserved residue(s) required for the propagation of feature annotation.</text>
</comment>
<dbReference type="PANTHER" id="PTHR19278:SF9">
    <property type="entry name" value="URIDINE 5'-MONOPHOSPHATE SYNTHASE"/>
    <property type="match status" value="1"/>
</dbReference>
<comment type="function">
    <text evidence="7">Catalyzes the transfer of a ribosyl phosphate group from 5-phosphoribose 1-diphosphate to orotate, leading to the formation of orotidine monophosphate (OMP).</text>
</comment>
<dbReference type="InterPro" id="IPR029057">
    <property type="entry name" value="PRTase-like"/>
</dbReference>
<proteinExistence type="inferred from homology"/>
<dbReference type="PANTHER" id="PTHR19278">
    <property type="entry name" value="OROTATE PHOSPHORIBOSYLTRANSFERASE"/>
    <property type="match status" value="1"/>
</dbReference>
<evidence type="ECO:0000256" key="5">
    <source>
        <dbReference type="ARBA" id="ARBA00022842"/>
    </source>
</evidence>
<gene>
    <name evidence="7 10" type="primary">pyrE</name>
    <name evidence="10" type="ORF">JGS22_007700</name>
</gene>
<dbReference type="FunFam" id="3.40.50.2020:FF:000029">
    <property type="entry name" value="Orotate phosphoribosyltransferase"/>
    <property type="match status" value="1"/>
</dbReference>
<feature type="binding site" evidence="7">
    <location>
        <position position="173"/>
    </location>
    <ligand>
        <name>orotate</name>
        <dbReference type="ChEBI" id="CHEBI:30839"/>
    </ligand>
</feature>
<feature type="binding site" evidence="7">
    <location>
        <position position="119"/>
    </location>
    <ligand>
        <name>5-phospho-alpha-D-ribose 1-diphosphate</name>
        <dbReference type="ChEBI" id="CHEBI:58017"/>
        <note>ligand shared between dimeric partners</note>
    </ligand>
</feature>
<dbReference type="InterPro" id="IPR004467">
    <property type="entry name" value="Or_phspho_trans_dom"/>
</dbReference>
<evidence type="ECO:0000256" key="2">
    <source>
        <dbReference type="ARBA" id="ARBA00011971"/>
    </source>
</evidence>
<dbReference type="SUPFAM" id="SSF53271">
    <property type="entry name" value="PRTase-like"/>
    <property type="match status" value="1"/>
</dbReference>
<feature type="binding site" description="in other chain" evidence="7">
    <location>
        <position position="116"/>
    </location>
    <ligand>
        <name>5-phospho-alpha-D-ribose 1-diphosphate</name>
        <dbReference type="ChEBI" id="CHEBI:58017"/>
        <note>ligand shared between dimeric partners</note>
    </ligand>
</feature>
<comment type="caution">
    <text evidence="10">The sequence shown here is derived from an EMBL/GenBank/DDBJ whole genome shotgun (WGS) entry which is preliminary data.</text>
</comment>
<evidence type="ECO:0000256" key="7">
    <source>
        <dbReference type="HAMAP-Rule" id="MF_01208"/>
    </source>
</evidence>
<keyword evidence="5 7" id="KW-0460">Magnesium</keyword>
<comment type="subunit">
    <text evidence="7">Homodimer.</text>
</comment>
<dbReference type="InterPro" id="IPR000836">
    <property type="entry name" value="PRTase_dom"/>
</dbReference>
<dbReference type="Pfam" id="PF00156">
    <property type="entry name" value="Pribosyltran"/>
    <property type="match status" value="1"/>
</dbReference>
<dbReference type="EC" id="2.4.2.10" evidence="2 7"/>
<dbReference type="NCBIfam" id="TIGR00336">
    <property type="entry name" value="pyrE"/>
    <property type="match status" value="1"/>
</dbReference>
<feature type="binding site" evidence="7">
    <location>
        <position position="115"/>
    </location>
    <ligand>
        <name>5-phospho-alpha-D-ribose 1-diphosphate</name>
        <dbReference type="ChEBI" id="CHEBI:58017"/>
        <note>ligand shared between dimeric partners</note>
    </ligand>
</feature>
<sequence length="198" mass="20245">MSETSDTSVTGENSGTGAADSGPRSVLLGLIKEKAVVHGRVTLSSGKEADFYVDLRRITLDAEAAPLAGRVMLDLTAELDFDAVGGLTLGADPVATSMLHAAAARGRRLDAFVVRKAGKAHGLQRRIEGPDIAGRRVLIVEDTSTTGGSPLTAVEAAREAGAEVVAVATIVERGAAGAMAEAGLTYLSAYDLADLDLG</sequence>
<reference evidence="10" key="1">
    <citation type="submission" date="2021-06" db="EMBL/GenBank/DDBJ databases">
        <title>Sequencing of actinobacteria type strains.</title>
        <authorList>
            <person name="Nguyen G.-S."/>
            <person name="Wentzel A."/>
        </authorList>
    </citation>
    <scope>NUCLEOTIDE SEQUENCE</scope>
    <source>
        <strain evidence="10">P38-E01</strain>
    </source>
</reference>
<keyword evidence="11" id="KW-1185">Reference proteome</keyword>
<comment type="similarity">
    <text evidence="7">Belongs to the purine/pyrimidine phosphoribosyltransferase family. PyrE subfamily.</text>
</comment>
<name>A0A949JFF1_9ACTN</name>
<dbReference type="InterPro" id="IPR023031">
    <property type="entry name" value="OPRT"/>
</dbReference>
<evidence type="ECO:0000256" key="1">
    <source>
        <dbReference type="ARBA" id="ARBA00004889"/>
    </source>
</evidence>
<evidence type="ECO:0000313" key="10">
    <source>
        <dbReference type="EMBL" id="MBU7597509.1"/>
    </source>
</evidence>
<dbReference type="AlphaFoldDB" id="A0A949JFF1"/>
<comment type="cofactor">
    <cofactor evidence="7">
        <name>Mg(2+)</name>
        <dbReference type="ChEBI" id="CHEBI:18420"/>
    </cofactor>
</comment>
<keyword evidence="3 7" id="KW-0328">Glycosyltransferase</keyword>
<dbReference type="Proteomes" id="UP000694501">
    <property type="component" value="Unassembled WGS sequence"/>
</dbReference>
<evidence type="ECO:0000256" key="4">
    <source>
        <dbReference type="ARBA" id="ARBA00022679"/>
    </source>
</evidence>
<feature type="domain" description="Phosphoribosyltransferase" evidence="9">
    <location>
        <begin position="128"/>
        <end position="177"/>
    </location>
</feature>
<feature type="region of interest" description="Disordered" evidence="8">
    <location>
        <begin position="1"/>
        <end position="21"/>
    </location>
</feature>
<feature type="binding site" description="in other chain" evidence="7">
    <location>
        <begin position="141"/>
        <end position="149"/>
    </location>
    <ligand>
        <name>5-phospho-alpha-D-ribose 1-diphosphate</name>
        <dbReference type="ChEBI" id="CHEBI:58017"/>
        <note>ligand shared between dimeric partners</note>
    </ligand>
</feature>
<evidence type="ECO:0000256" key="3">
    <source>
        <dbReference type="ARBA" id="ARBA00022676"/>
    </source>
</evidence>
<dbReference type="GO" id="GO:0000287">
    <property type="term" value="F:magnesium ion binding"/>
    <property type="evidence" value="ECO:0007669"/>
    <property type="project" value="UniProtKB-UniRule"/>
</dbReference>
<keyword evidence="4 7" id="KW-0808">Transferase</keyword>
<dbReference type="HAMAP" id="MF_01208">
    <property type="entry name" value="PyrE"/>
    <property type="match status" value="1"/>
</dbReference>
<evidence type="ECO:0000313" key="11">
    <source>
        <dbReference type="Proteomes" id="UP000694501"/>
    </source>
</evidence>
<feature type="binding site" evidence="7">
    <location>
        <position position="121"/>
    </location>
    <ligand>
        <name>5-phospho-alpha-D-ribose 1-diphosphate</name>
        <dbReference type="ChEBI" id="CHEBI:58017"/>
        <note>ligand shared between dimeric partners</note>
    </ligand>
</feature>
<dbReference type="GO" id="GO:0044205">
    <property type="term" value="P:'de novo' UMP biosynthetic process"/>
    <property type="evidence" value="ECO:0007669"/>
    <property type="project" value="UniProtKB-UniRule"/>
</dbReference>
<evidence type="ECO:0000256" key="6">
    <source>
        <dbReference type="ARBA" id="ARBA00022975"/>
    </source>
</evidence>
<dbReference type="Gene3D" id="3.40.50.2020">
    <property type="match status" value="1"/>
</dbReference>
<evidence type="ECO:0000256" key="8">
    <source>
        <dbReference type="SAM" id="MobiDB-lite"/>
    </source>
</evidence>
<keyword evidence="6 7" id="KW-0665">Pyrimidine biosynthesis</keyword>
<dbReference type="RefSeq" id="WP_211043510.1">
    <property type="nucleotide sequence ID" value="NZ_JAELVF020000001.1"/>
</dbReference>
<accession>A0A949JFF1</accession>